<keyword evidence="4" id="KW-1185">Reference proteome</keyword>
<dbReference type="Proteomes" id="UP001185092">
    <property type="component" value="Unassembled WGS sequence"/>
</dbReference>
<dbReference type="EMBL" id="JAVDQD010000008">
    <property type="protein sequence ID" value="MDR6241392.1"/>
    <property type="molecule type" value="Genomic_DNA"/>
</dbReference>
<comment type="caution">
    <text evidence="3">The sequence shown here is derived from an EMBL/GenBank/DDBJ whole genome shotgun (WGS) entry which is preliminary data.</text>
</comment>
<proteinExistence type="predicted"/>
<dbReference type="RefSeq" id="WP_309942110.1">
    <property type="nucleotide sequence ID" value="NZ_AP025306.1"/>
</dbReference>
<feature type="chain" id="PRO_5042146505" description="DUF4374 domain-containing protein" evidence="2">
    <location>
        <begin position="21"/>
        <end position="438"/>
    </location>
</feature>
<dbReference type="AlphaFoldDB" id="A0AAE4BV11"/>
<accession>A0AAE4BV11</accession>
<evidence type="ECO:0000256" key="1">
    <source>
        <dbReference type="SAM" id="MobiDB-lite"/>
    </source>
</evidence>
<dbReference type="InterPro" id="IPR025401">
    <property type="entry name" value="DUF4374"/>
</dbReference>
<feature type="region of interest" description="Disordered" evidence="1">
    <location>
        <begin position="23"/>
        <end position="45"/>
    </location>
</feature>
<dbReference type="Pfam" id="PF14298">
    <property type="entry name" value="DUF4374"/>
    <property type="match status" value="1"/>
</dbReference>
<evidence type="ECO:0008006" key="5">
    <source>
        <dbReference type="Google" id="ProtNLM"/>
    </source>
</evidence>
<keyword evidence="2" id="KW-0732">Signal</keyword>
<sequence>MKKLNLIFLFALSCMLTFTACNNGESDEPTPTPTPTPEPEPEPDPELLEWGVYLKLDAERDPAETEYLIGGIDLMEGEITAEGKGYEFLGWNFVRSVDKTVFVSGYGDNICRSYTLADDDKFVENGGSFIFDNAIEIFGHTSDNKTMLAIETNRQGFDNSLLYFVDAKTGNVTKKVSLEIYTDQEKDQKSLPSALVVRGDKLYVPFHVVDATGGYSYPDPNNAYVAVYPYPDVTATPEKIISDNRTSNIGTNGFTTGLILADDENLYSYSCGTLSSGFAPASTNPSGILRINNATNDFDENYFINTEEVAGGQIFWMDYVGDNKVLARVLVDDHLYSDITQVNEQGAPIYAWAAYGRSIFHQKLVIIDLVAQTSTDVKDVPLHAKRYTSPLLVDEGKAYVSVETAQDAYVYQIDVETATAVKGAKINGKTIKGFFKLR</sequence>
<feature type="signal peptide" evidence="2">
    <location>
        <begin position="1"/>
        <end position="20"/>
    </location>
</feature>
<protein>
    <recommendedName>
        <fullName evidence="5">DUF4374 domain-containing protein</fullName>
    </recommendedName>
</protein>
<organism evidence="3 4">
    <name type="scientific">Aureibacter tunicatorum</name>
    <dbReference type="NCBI Taxonomy" id="866807"/>
    <lineage>
        <taxon>Bacteria</taxon>
        <taxon>Pseudomonadati</taxon>
        <taxon>Bacteroidota</taxon>
        <taxon>Cytophagia</taxon>
        <taxon>Cytophagales</taxon>
        <taxon>Persicobacteraceae</taxon>
        <taxon>Aureibacter</taxon>
    </lineage>
</organism>
<reference evidence="3" key="1">
    <citation type="submission" date="2023-07" db="EMBL/GenBank/DDBJ databases">
        <title>Genomic Encyclopedia of Type Strains, Phase IV (KMG-IV): sequencing the most valuable type-strain genomes for metagenomic binning, comparative biology and taxonomic classification.</title>
        <authorList>
            <person name="Goeker M."/>
        </authorList>
    </citation>
    <scope>NUCLEOTIDE SEQUENCE</scope>
    <source>
        <strain evidence="3">DSM 26174</strain>
    </source>
</reference>
<evidence type="ECO:0000313" key="4">
    <source>
        <dbReference type="Proteomes" id="UP001185092"/>
    </source>
</evidence>
<gene>
    <name evidence="3" type="ORF">HNQ88_004479</name>
</gene>
<evidence type="ECO:0000256" key="2">
    <source>
        <dbReference type="SAM" id="SignalP"/>
    </source>
</evidence>
<dbReference type="PROSITE" id="PS51257">
    <property type="entry name" value="PROKAR_LIPOPROTEIN"/>
    <property type="match status" value="1"/>
</dbReference>
<name>A0AAE4BV11_9BACT</name>
<evidence type="ECO:0000313" key="3">
    <source>
        <dbReference type="EMBL" id="MDR6241392.1"/>
    </source>
</evidence>